<reference evidence="2" key="1">
    <citation type="submission" date="2019-08" db="EMBL/GenBank/DDBJ databases">
        <title>Carotenoids and Carotenoid Binding Proteins in the Halophilic Cyanobacterium Euhalothece sp. ZM00.</title>
        <authorList>
            <person name="Cho S.M."/>
            <person name="Song J.Y."/>
            <person name="Park Y.-I."/>
        </authorList>
    </citation>
    <scope>NUCLEOTIDE SEQUENCE [LARGE SCALE GENOMIC DNA]</scope>
    <source>
        <strain evidence="2">Z-M001</strain>
    </source>
</reference>
<evidence type="ECO:0000313" key="2">
    <source>
        <dbReference type="EMBL" id="QDZ41304.1"/>
    </source>
</evidence>
<dbReference type="InterPro" id="IPR014710">
    <property type="entry name" value="RmlC-like_jellyroll"/>
</dbReference>
<dbReference type="Gene3D" id="2.60.120.10">
    <property type="entry name" value="Jelly Rolls"/>
    <property type="match status" value="1"/>
</dbReference>
<dbReference type="AlphaFoldDB" id="A0A5B8NQI8"/>
<protein>
    <submittedName>
        <fullName evidence="2">Cupin domain-containing protein</fullName>
    </submittedName>
</protein>
<accession>A0A5B8NQI8</accession>
<dbReference type="PANTHER" id="PTHR37694">
    <property type="entry name" value="SLR8022 PROTEIN"/>
    <property type="match status" value="1"/>
</dbReference>
<organism evidence="2 3">
    <name type="scientific">Euhalothece natronophila Z-M001</name>
    <dbReference type="NCBI Taxonomy" id="522448"/>
    <lineage>
        <taxon>Bacteria</taxon>
        <taxon>Bacillati</taxon>
        <taxon>Cyanobacteriota</taxon>
        <taxon>Cyanophyceae</taxon>
        <taxon>Oscillatoriophycideae</taxon>
        <taxon>Chroococcales</taxon>
        <taxon>Halothecacae</taxon>
        <taxon>Halothece cluster</taxon>
        <taxon>Euhalothece</taxon>
    </lineage>
</organism>
<dbReference type="SUPFAM" id="SSF51182">
    <property type="entry name" value="RmlC-like cupins"/>
    <property type="match status" value="1"/>
</dbReference>
<feature type="domain" description="Cupin type-2" evidence="1">
    <location>
        <begin position="42"/>
        <end position="100"/>
    </location>
</feature>
<dbReference type="PANTHER" id="PTHR37694:SF1">
    <property type="entry name" value="SLR8022 PROTEIN"/>
    <property type="match status" value="1"/>
</dbReference>
<evidence type="ECO:0000259" key="1">
    <source>
        <dbReference type="Pfam" id="PF07883"/>
    </source>
</evidence>
<dbReference type="RefSeq" id="WP_146297138.1">
    <property type="nucleotide sequence ID" value="NZ_CP042326.1"/>
</dbReference>
<gene>
    <name evidence="2" type="ORF">FRE64_15975</name>
</gene>
<dbReference type="EMBL" id="CP042326">
    <property type="protein sequence ID" value="QDZ41304.1"/>
    <property type="molecule type" value="Genomic_DNA"/>
</dbReference>
<dbReference type="InterPro" id="IPR011051">
    <property type="entry name" value="RmlC_Cupin_sf"/>
</dbReference>
<dbReference type="InterPro" id="IPR013096">
    <property type="entry name" value="Cupin_2"/>
</dbReference>
<dbReference type="Pfam" id="PF07883">
    <property type="entry name" value="Cupin_2"/>
    <property type="match status" value="1"/>
</dbReference>
<dbReference type="CDD" id="cd02230">
    <property type="entry name" value="cupin_HP0902-like"/>
    <property type="match status" value="1"/>
</dbReference>
<dbReference type="KEGG" id="enn:FRE64_15975"/>
<dbReference type="Proteomes" id="UP000318453">
    <property type="component" value="Chromosome"/>
</dbReference>
<name>A0A5B8NQI8_9CHRO</name>
<evidence type="ECO:0000313" key="3">
    <source>
        <dbReference type="Proteomes" id="UP000318453"/>
    </source>
</evidence>
<proteinExistence type="predicted"/>
<dbReference type="OrthoDB" id="510157at2"/>
<keyword evidence="3" id="KW-1185">Reference proteome</keyword>
<sequence>MAATITNPNTTYSDRLKNLIEYPETGILSKIFVKDDHTQQNLFCLASGTVLEEHTSAKNATVMVLEGEGSLTLNGEKIDLTPGVLVYMPAHAPHALEASTNLAFWLILSNANQQAE</sequence>